<dbReference type="EMBL" id="JAZHBO010000001">
    <property type="protein sequence ID" value="MEF2155274.1"/>
    <property type="molecule type" value="Genomic_DNA"/>
</dbReference>
<organism evidence="1 2">
    <name type="scientific">Aquilutibacter rugosus</name>
    <dbReference type="NCBI Taxonomy" id="3115820"/>
    <lineage>
        <taxon>Bacteria</taxon>
        <taxon>Pseudomonadati</taxon>
        <taxon>Pseudomonadota</taxon>
        <taxon>Gammaproteobacteria</taxon>
        <taxon>Lysobacterales</taxon>
        <taxon>Lysobacteraceae</taxon>
        <taxon>Aquilutibacter</taxon>
    </lineage>
</organism>
<name>A0ABU7UXM4_9GAMM</name>
<keyword evidence="1" id="KW-0328">Glycosyltransferase</keyword>
<accession>A0ABU7UXM4</accession>
<keyword evidence="1" id="KW-0808">Transferase</keyword>
<proteinExistence type="predicted"/>
<protein>
    <submittedName>
        <fullName evidence="1">Glycosyltransferase family 4 protein</fullName>
        <ecNumber evidence="1">2.4.-.-</ecNumber>
    </submittedName>
</protein>
<dbReference type="PANTHER" id="PTHR12526:SF637">
    <property type="entry name" value="GLYCOSYLTRANSFERASE EPSF-RELATED"/>
    <property type="match status" value="1"/>
</dbReference>
<dbReference type="SUPFAM" id="SSF53756">
    <property type="entry name" value="UDP-Glycosyltransferase/glycogen phosphorylase"/>
    <property type="match status" value="1"/>
</dbReference>
<gene>
    <name evidence="1" type="ORF">V3390_03380</name>
</gene>
<dbReference type="EC" id="2.4.-.-" evidence="1"/>
<dbReference type="CDD" id="cd03801">
    <property type="entry name" value="GT4_PimA-like"/>
    <property type="match status" value="1"/>
</dbReference>
<evidence type="ECO:0000313" key="1">
    <source>
        <dbReference type="EMBL" id="MEF2155274.1"/>
    </source>
</evidence>
<dbReference type="GO" id="GO:0016757">
    <property type="term" value="F:glycosyltransferase activity"/>
    <property type="evidence" value="ECO:0007669"/>
    <property type="project" value="UniProtKB-KW"/>
</dbReference>
<dbReference type="Pfam" id="PF13692">
    <property type="entry name" value="Glyco_trans_1_4"/>
    <property type="match status" value="1"/>
</dbReference>
<evidence type="ECO:0000313" key="2">
    <source>
        <dbReference type="Proteomes" id="UP001356170"/>
    </source>
</evidence>
<dbReference type="PANTHER" id="PTHR12526">
    <property type="entry name" value="GLYCOSYLTRANSFERASE"/>
    <property type="match status" value="1"/>
</dbReference>
<reference evidence="1 2" key="1">
    <citation type="submission" date="2024-01" db="EMBL/GenBank/DDBJ databases">
        <title>Novel species of the genus Luteimonas isolated from rivers.</title>
        <authorList>
            <person name="Lu H."/>
        </authorList>
    </citation>
    <scope>NUCLEOTIDE SEQUENCE [LARGE SCALE GENOMIC DNA]</scope>
    <source>
        <strain evidence="1 2">FXH3W</strain>
    </source>
</reference>
<comment type="caution">
    <text evidence="1">The sequence shown here is derived from an EMBL/GenBank/DDBJ whole genome shotgun (WGS) entry which is preliminary data.</text>
</comment>
<dbReference type="Proteomes" id="UP001356170">
    <property type="component" value="Unassembled WGS sequence"/>
</dbReference>
<sequence>MKRALQSLVGKLVTRALAWTQRQLDSSRRQRLMVLTSRGKRNGVQKVPTWLPELMPDVASLEPRLSSKNFEVGALKEYVIPAKSKIGDAFVHLSDRLTNVRKPEAMIFCPWISIGGSDEASLQLISMLCKRMRVLLVLTEKDRNVWLTRVPAGVEVMDISDVLAELSASDVSQLIARLVCEIKPKVMHIINSDAAWSSIASHGAAVAKESAIYASLFCDEVSPDGERFGYARWYLRDTHDKLAAIFVDNMQFPETWSEQLGIPLSKFQYLPLYVDPILKGFSRDVIRRDRVLWVGRNSRQKQPEILVEIARRMPGIEFDMYGIDSLEDLETSTPSNLFFKGYEVEFSRIEMQRYDVFLNTSLWDGLPFVLKQVGASGLPIVSTAVGGISTLLDEDSAFLVRDPTSADEIISMINKSLSAPHLTLERAKNCYNRLALGHTRAVAEEVLETVGYFGG</sequence>
<dbReference type="Gene3D" id="3.40.50.2000">
    <property type="entry name" value="Glycogen Phosphorylase B"/>
    <property type="match status" value="2"/>
</dbReference>
<keyword evidence="2" id="KW-1185">Reference proteome</keyword>
<dbReference type="RefSeq" id="WP_331703346.1">
    <property type="nucleotide sequence ID" value="NZ_JAZHBO010000001.1"/>
</dbReference>